<dbReference type="SUPFAM" id="SSF49373">
    <property type="entry name" value="Invasin/intimin cell-adhesion fragments"/>
    <property type="match status" value="2"/>
</dbReference>
<dbReference type="EMBL" id="CP022163">
    <property type="protein sequence ID" value="ATB30192.1"/>
    <property type="molecule type" value="Genomic_DNA"/>
</dbReference>
<dbReference type="RefSeq" id="WP_157775167.1">
    <property type="nucleotide sequence ID" value="NZ_CP022163.1"/>
</dbReference>
<sequence>MVGHTHARAPRKAGTRGVLGVLALGCLSGASASRAAPPPRLEASPRQWLSGRDGLATLTVTGLPDDARLACSAGQVRTPTRATPDTLEATFVPPRSDTLAPILCAAVSPSTGAHATGVLDVRRQQVLSLTGLPPLSRVEVRIGDRLHGPVRADTTGQAEVPVLLSPSHPHATLLTTEPGQAPQERELPLPVTPRPVVLLLAEGDSVEADGLRGVRVWAFGVDALGEPLRTPLAFTRTTGTYEPQRVAPGVQVGTFLPPPRAMPGEGVLTALVDGVSTSARVELRPGVRPVLRVDATVHEVLADGDSGTDVTVSVQDERGRALPGQPVRLQTSRGQLSPPQDRGDGTYLARYRAPAGGGETQLVALLEGAAPATLALTLRAPPRLLLEAATHEVPADGLTRLLLHVSARDARGQLAPDGTELSFTTTLGALPATVRTRGGQATVDYVADTRAGEALIHARWEEASTSTSVRLMPGPPARLRVHAESREVRCDGQDSARVHLLVQDARGNPLDGLPITLHAAGTQAEHGAFERVAALGGGEFVTRFHAPARCEGGTATLLASVGEARGDARLTLASRMPRGLTVRLGAQAHLGARVQPALEVEGDLQPYALGERLAASASLQVAAGRFSLQGESASHEPFSLRARTLTTTLSLGTRWSHPLGRILSAYAGVGLDAHLVHLDWHLSLEPSPQRQVAPALGGHARVGLAWALGSGALLVQARYGLARLPSDGVFHGSVGGPSASLGYRFEL</sequence>
<dbReference type="Proteomes" id="UP000217289">
    <property type="component" value="Chromosome"/>
</dbReference>
<reference evidence="2 3" key="1">
    <citation type="submission" date="2017-06" db="EMBL/GenBank/DDBJ databases">
        <authorList>
            <person name="Kim H.J."/>
            <person name="Triplett B.A."/>
        </authorList>
    </citation>
    <scope>NUCLEOTIDE SEQUENCE [LARGE SCALE GENOMIC DNA]</scope>
    <source>
        <strain evidence="2 3">DSM 14713</strain>
    </source>
</reference>
<organism evidence="2 3">
    <name type="scientific">Melittangium boletus DSM 14713</name>
    <dbReference type="NCBI Taxonomy" id="1294270"/>
    <lineage>
        <taxon>Bacteria</taxon>
        <taxon>Pseudomonadati</taxon>
        <taxon>Myxococcota</taxon>
        <taxon>Myxococcia</taxon>
        <taxon>Myxococcales</taxon>
        <taxon>Cystobacterineae</taxon>
        <taxon>Archangiaceae</taxon>
        <taxon>Melittangium</taxon>
    </lineage>
</organism>
<gene>
    <name evidence="2" type="ORF">MEBOL_003647</name>
</gene>
<accession>A0A250IGB0</accession>
<dbReference type="Gene3D" id="2.60.40.10">
    <property type="entry name" value="Immunoglobulins"/>
    <property type="match status" value="3"/>
</dbReference>
<dbReference type="InterPro" id="IPR013783">
    <property type="entry name" value="Ig-like_fold"/>
</dbReference>
<feature type="domain" description="Invasin" evidence="1">
    <location>
        <begin position="295"/>
        <end position="377"/>
    </location>
</feature>
<protein>
    <recommendedName>
        <fullName evidence="1">Invasin domain-containing protein</fullName>
    </recommendedName>
</protein>
<dbReference type="KEGG" id="mbd:MEBOL_003647"/>
<evidence type="ECO:0000313" key="3">
    <source>
        <dbReference type="Proteomes" id="UP000217289"/>
    </source>
</evidence>
<evidence type="ECO:0000313" key="2">
    <source>
        <dbReference type="EMBL" id="ATB30192.1"/>
    </source>
</evidence>
<name>A0A250IGB0_9BACT</name>
<dbReference type="InterPro" id="IPR008964">
    <property type="entry name" value="Invasin/intimin_cell_adhesion"/>
</dbReference>
<proteinExistence type="predicted"/>
<dbReference type="OrthoDB" id="5483124at2"/>
<evidence type="ECO:0000259" key="1">
    <source>
        <dbReference type="Pfam" id="PF09134"/>
    </source>
</evidence>
<dbReference type="AlphaFoldDB" id="A0A250IGB0"/>
<keyword evidence="3" id="KW-1185">Reference proteome</keyword>
<dbReference type="InterPro" id="IPR015217">
    <property type="entry name" value="Invasin_dom_3"/>
</dbReference>
<dbReference type="Pfam" id="PF09134">
    <property type="entry name" value="Invasin_D3"/>
    <property type="match status" value="1"/>
</dbReference>